<dbReference type="AlphaFoldDB" id="A0A3D9ZRK4"/>
<dbReference type="Pfam" id="PF10604">
    <property type="entry name" value="Polyketide_cyc2"/>
    <property type="match status" value="1"/>
</dbReference>
<dbReference type="SUPFAM" id="SSF55961">
    <property type="entry name" value="Bet v1-like"/>
    <property type="match status" value="1"/>
</dbReference>
<dbReference type="InterPro" id="IPR023393">
    <property type="entry name" value="START-like_dom_sf"/>
</dbReference>
<dbReference type="InterPro" id="IPR019587">
    <property type="entry name" value="Polyketide_cyclase/dehydratase"/>
</dbReference>
<evidence type="ECO:0000313" key="2">
    <source>
        <dbReference type="Proteomes" id="UP000256913"/>
    </source>
</evidence>
<dbReference type="Proteomes" id="UP000256913">
    <property type="component" value="Unassembled WGS sequence"/>
</dbReference>
<name>A0A3D9ZRK4_9ACTN</name>
<evidence type="ECO:0000313" key="1">
    <source>
        <dbReference type="EMBL" id="REG00017.1"/>
    </source>
</evidence>
<sequence>MTERRRTATGTFTIAFPPHEAFRLFTATGERDWAPGWDPHFPAATTDDTDPGTVFVTDAHHHTTTWVVVERDEGRLLRYARLLPGVTAGTVTVVLRAAGDGSAVTVTYDLTALTDEAARDLDGFVTGFAAYLESWQRAIGQLSRPGR</sequence>
<accession>A0A3D9ZRK4</accession>
<dbReference type="RefSeq" id="WP_116071245.1">
    <property type="nucleotide sequence ID" value="NZ_BONB01000056.1"/>
</dbReference>
<keyword evidence="2" id="KW-1185">Reference proteome</keyword>
<comment type="caution">
    <text evidence="1">The sequence shown here is derived from an EMBL/GenBank/DDBJ whole genome shotgun (WGS) entry which is preliminary data.</text>
</comment>
<proteinExistence type="predicted"/>
<protein>
    <submittedName>
        <fullName evidence="1">Polyketide cyclase/dehydrase/lipid transport protein</fullName>
    </submittedName>
</protein>
<dbReference type="Gene3D" id="3.30.530.20">
    <property type="match status" value="1"/>
</dbReference>
<dbReference type="EMBL" id="QUMQ01000001">
    <property type="protein sequence ID" value="REG00017.1"/>
    <property type="molecule type" value="Genomic_DNA"/>
</dbReference>
<dbReference type="OrthoDB" id="5458416at2"/>
<organism evidence="1 2">
    <name type="scientific">Asanoa ferruginea</name>
    <dbReference type="NCBI Taxonomy" id="53367"/>
    <lineage>
        <taxon>Bacteria</taxon>
        <taxon>Bacillati</taxon>
        <taxon>Actinomycetota</taxon>
        <taxon>Actinomycetes</taxon>
        <taxon>Micromonosporales</taxon>
        <taxon>Micromonosporaceae</taxon>
        <taxon>Asanoa</taxon>
    </lineage>
</organism>
<gene>
    <name evidence="1" type="ORF">DFJ67_6063</name>
</gene>
<reference evidence="1 2" key="1">
    <citation type="submission" date="2018-08" db="EMBL/GenBank/DDBJ databases">
        <title>Sequencing the genomes of 1000 actinobacteria strains.</title>
        <authorList>
            <person name="Klenk H.-P."/>
        </authorList>
    </citation>
    <scope>NUCLEOTIDE SEQUENCE [LARGE SCALE GENOMIC DNA]</scope>
    <source>
        <strain evidence="1 2">DSM 44099</strain>
    </source>
</reference>